<dbReference type="AlphaFoldDB" id="A0A233SRL1"/>
<gene>
    <name evidence="2" type="ORF">BEK98_05345</name>
</gene>
<evidence type="ECO:0000313" key="2">
    <source>
        <dbReference type="EMBL" id="OXY98288.1"/>
    </source>
</evidence>
<evidence type="ECO:0000313" key="3">
    <source>
        <dbReference type="Proteomes" id="UP000215483"/>
    </source>
</evidence>
<sequence>MSGGAGGKDIRAAGLDEISKGITQTLAELKELGVDSLAGVGRGFSNLELSGLQLGNEGLTSKFQSFCERWEWGVRALVAEGNTFAEDVGLSAGTLYETDQYVGGALKVGYNSLVGNPYASEDDVEKMSWDQLRQSSADALTHPDYSGKSFSDAWEQGKQSGKDAGRDVMTGSVGLPPGVTMDNVNRATGNSGEYNRMLDDLWGPSPEERARAAEQQQKQQRDGSAG</sequence>
<dbReference type="Proteomes" id="UP000215483">
    <property type="component" value="Unassembled WGS sequence"/>
</dbReference>
<protein>
    <submittedName>
        <fullName evidence="2">Uncharacterized protein</fullName>
    </submittedName>
</protein>
<organism evidence="2 3">
    <name type="scientific">Streptomyces diastatochromogenes</name>
    <dbReference type="NCBI Taxonomy" id="42236"/>
    <lineage>
        <taxon>Bacteria</taxon>
        <taxon>Bacillati</taxon>
        <taxon>Actinomycetota</taxon>
        <taxon>Actinomycetes</taxon>
        <taxon>Kitasatosporales</taxon>
        <taxon>Streptomycetaceae</taxon>
        <taxon>Streptomyces</taxon>
    </lineage>
</organism>
<feature type="region of interest" description="Disordered" evidence="1">
    <location>
        <begin position="138"/>
        <end position="226"/>
    </location>
</feature>
<dbReference type="EMBL" id="MCGQ01000007">
    <property type="protein sequence ID" value="OXY98288.1"/>
    <property type="molecule type" value="Genomic_DNA"/>
</dbReference>
<reference evidence="2 3" key="1">
    <citation type="submission" date="2016-07" db="EMBL/GenBank/DDBJ databases">
        <title>Draft genome of Streptomyces diastatochromogenes.</title>
        <authorList>
            <person name="Podduturi R."/>
            <person name="Lukassen M.B."/>
            <person name="Clausen N."/>
            <person name="Nielsen J.L."/>
            <person name="Jorgensen N.O."/>
        </authorList>
    </citation>
    <scope>NUCLEOTIDE SEQUENCE [LARGE SCALE GENOMIC DNA]</scope>
    <source>
        <strain evidence="2 3">DSM 40608</strain>
    </source>
</reference>
<evidence type="ECO:0000256" key="1">
    <source>
        <dbReference type="SAM" id="MobiDB-lite"/>
    </source>
</evidence>
<dbReference type="RefSeq" id="WP_094215233.1">
    <property type="nucleotide sequence ID" value="NZ_MCGQ01000007.1"/>
</dbReference>
<comment type="caution">
    <text evidence="2">The sequence shown here is derived from an EMBL/GenBank/DDBJ whole genome shotgun (WGS) entry which is preliminary data.</text>
</comment>
<feature type="compositionally biased region" description="Polar residues" evidence="1">
    <location>
        <begin position="182"/>
        <end position="193"/>
    </location>
</feature>
<dbReference type="OrthoDB" id="3872177at2"/>
<proteinExistence type="predicted"/>
<name>A0A233SRL1_STRDA</name>
<accession>A0A233SRL1</accession>
<keyword evidence="3" id="KW-1185">Reference proteome</keyword>